<accession>A0ABV7VT02</accession>
<dbReference type="InterPro" id="IPR027417">
    <property type="entry name" value="P-loop_NTPase"/>
</dbReference>
<reference evidence="7" key="1">
    <citation type="journal article" date="2019" name="Int. J. Syst. Evol. Microbiol.">
        <title>The Global Catalogue of Microorganisms (GCM) 10K type strain sequencing project: providing services to taxonomists for standard genome sequencing and annotation.</title>
        <authorList>
            <consortium name="The Broad Institute Genomics Platform"/>
            <consortium name="The Broad Institute Genome Sequencing Center for Infectious Disease"/>
            <person name="Wu L."/>
            <person name="Ma J."/>
        </authorList>
    </citation>
    <scope>NUCLEOTIDE SEQUENCE [LARGE SCALE GENOMIC DNA]</scope>
    <source>
        <strain evidence="7">KCTC 42424</strain>
    </source>
</reference>
<dbReference type="PANTHER" id="PTHR19211">
    <property type="entry name" value="ATP-BINDING TRANSPORT PROTEIN-RELATED"/>
    <property type="match status" value="1"/>
</dbReference>
<evidence type="ECO:0000313" key="7">
    <source>
        <dbReference type="Proteomes" id="UP001595722"/>
    </source>
</evidence>
<dbReference type="PROSITE" id="PS50893">
    <property type="entry name" value="ABC_TRANSPORTER_2"/>
    <property type="match status" value="1"/>
</dbReference>
<organism evidence="6 7">
    <name type="scientific">Bacterioplanoides pacificum</name>
    <dbReference type="NCBI Taxonomy" id="1171596"/>
    <lineage>
        <taxon>Bacteria</taxon>
        <taxon>Pseudomonadati</taxon>
        <taxon>Pseudomonadota</taxon>
        <taxon>Gammaproteobacteria</taxon>
        <taxon>Oceanospirillales</taxon>
        <taxon>Oceanospirillaceae</taxon>
        <taxon>Bacterioplanoides</taxon>
    </lineage>
</organism>
<dbReference type="Pfam" id="PF00005">
    <property type="entry name" value="ABC_tran"/>
    <property type="match status" value="2"/>
</dbReference>
<evidence type="ECO:0000313" key="6">
    <source>
        <dbReference type="EMBL" id="MFC3680639.1"/>
    </source>
</evidence>
<feature type="compositionally biased region" description="Low complexity" evidence="4">
    <location>
        <begin position="299"/>
        <end position="324"/>
    </location>
</feature>
<dbReference type="SUPFAM" id="SSF52540">
    <property type="entry name" value="P-loop containing nucleoside triphosphate hydrolases"/>
    <property type="match status" value="2"/>
</dbReference>
<dbReference type="PANTHER" id="PTHR19211:SF6">
    <property type="entry name" value="BLL7188 PROTEIN"/>
    <property type="match status" value="1"/>
</dbReference>
<dbReference type="EMBL" id="JBHRYB010000011">
    <property type="protein sequence ID" value="MFC3680639.1"/>
    <property type="molecule type" value="Genomic_DNA"/>
</dbReference>
<dbReference type="InterPro" id="IPR050611">
    <property type="entry name" value="ABCF"/>
</dbReference>
<gene>
    <name evidence="6" type="ORF">ACFOMG_11085</name>
</gene>
<evidence type="ECO:0000256" key="4">
    <source>
        <dbReference type="SAM" id="MobiDB-lite"/>
    </source>
</evidence>
<dbReference type="Gene3D" id="3.40.50.300">
    <property type="entry name" value="P-loop containing nucleotide triphosphate hydrolases"/>
    <property type="match status" value="2"/>
</dbReference>
<evidence type="ECO:0000259" key="5">
    <source>
        <dbReference type="PROSITE" id="PS50893"/>
    </source>
</evidence>
<keyword evidence="1" id="KW-0677">Repeat</keyword>
<dbReference type="InterPro" id="IPR003593">
    <property type="entry name" value="AAA+_ATPase"/>
</dbReference>
<dbReference type="SMART" id="SM00382">
    <property type="entry name" value="AAA"/>
    <property type="match status" value="2"/>
</dbReference>
<keyword evidence="3 6" id="KW-0067">ATP-binding</keyword>
<evidence type="ECO:0000256" key="2">
    <source>
        <dbReference type="ARBA" id="ARBA00022741"/>
    </source>
</evidence>
<protein>
    <submittedName>
        <fullName evidence="6">ATP-binding cassette domain-containing protein</fullName>
    </submittedName>
</protein>
<keyword evidence="7" id="KW-1185">Reference proteome</keyword>
<sequence>MPCLQASQLGYRFDDGDWLFEQLTFSLQQPRTALVGRNGAGKSVLAELLAGLRLPGSGQLNIQTQVELFRQLPSQRDYQQTLAEYLGLATQLQALEHIEAGSCDTYWFEQLQDRWQLRQQLQQQLKLLGLPQDPYFPCAQLSGGQLARLGLWRSFDRRAGLLILDEPSNHLDYPGRQWLQQQILSYHGHILLISHDVALLGLAQEFWQLNRRGLTRFRGSYESFSEQQHQQQQALQRQLEDNRKQQHQLAIQRQKNREKAQQRAAAGNQLRRCGSQPKVLLDGKKNRAENAGQHRRKQQQAQQQRLLLQQHHLQQQQAATHTQTVKGSPVLLPANGNRAGLQLIITDGQLAPAATQTINLTLKQHSRLLLQGDNGSGKSTLLRIIAGRQSLASGELRCNSPVYYLDQQLHMFASPLPALQLLQHYCPQLSPTTGHTLLATIGLTGHQAQTAVMQLSGGEKVKLAMLIAAQQPHSPLLLLDEPDNHLDLFSRQQLAAALRHYPGAFILVSHDKTIIDECDINQTFCLNTYNQYGH</sequence>
<dbReference type="InterPro" id="IPR003439">
    <property type="entry name" value="ABC_transporter-like_ATP-bd"/>
</dbReference>
<evidence type="ECO:0000256" key="1">
    <source>
        <dbReference type="ARBA" id="ARBA00022737"/>
    </source>
</evidence>
<feature type="region of interest" description="Disordered" evidence="4">
    <location>
        <begin position="254"/>
        <end position="329"/>
    </location>
</feature>
<name>A0ABV7VT02_9GAMM</name>
<dbReference type="RefSeq" id="WP_376866654.1">
    <property type="nucleotide sequence ID" value="NZ_JBHRYB010000011.1"/>
</dbReference>
<evidence type="ECO:0000256" key="3">
    <source>
        <dbReference type="ARBA" id="ARBA00022840"/>
    </source>
</evidence>
<dbReference type="Proteomes" id="UP001595722">
    <property type="component" value="Unassembled WGS sequence"/>
</dbReference>
<dbReference type="GO" id="GO:0005524">
    <property type="term" value="F:ATP binding"/>
    <property type="evidence" value="ECO:0007669"/>
    <property type="project" value="UniProtKB-KW"/>
</dbReference>
<comment type="caution">
    <text evidence="6">The sequence shown here is derived from an EMBL/GenBank/DDBJ whole genome shotgun (WGS) entry which is preliminary data.</text>
</comment>
<keyword evidence="2" id="KW-0547">Nucleotide-binding</keyword>
<feature type="domain" description="ABC transporter" evidence="5">
    <location>
        <begin position="4"/>
        <end position="237"/>
    </location>
</feature>
<proteinExistence type="predicted"/>